<dbReference type="EMBL" id="CM016558">
    <property type="protein sequence ID" value="TKW07255.1"/>
    <property type="molecule type" value="Genomic_DNA"/>
</dbReference>
<accession>A0A4U6TZJ1</accession>
<evidence type="ECO:0000313" key="2">
    <source>
        <dbReference type="EMBL" id="TKW07255.1"/>
    </source>
</evidence>
<evidence type="ECO:0000313" key="3">
    <source>
        <dbReference type="Proteomes" id="UP000298652"/>
    </source>
</evidence>
<feature type="region of interest" description="Disordered" evidence="1">
    <location>
        <begin position="1"/>
        <end position="36"/>
    </location>
</feature>
<name>A0A4U6TZJ1_SETVI</name>
<keyword evidence="3" id="KW-1185">Reference proteome</keyword>
<dbReference type="AlphaFoldDB" id="A0A4U6TZJ1"/>
<organism evidence="2 3">
    <name type="scientific">Setaria viridis</name>
    <name type="common">Green bristlegrass</name>
    <name type="synonym">Setaria italica subsp. viridis</name>
    <dbReference type="NCBI Taxonomy" id="4556"/>
    <lineage>
        <taxon>Eukaryota</taxon>
        <taxon>Viridiplantae</taxon>
        <taxon>Streptophyta</taxon>
        <taxon>Embryophyta</taxon>
        <taxon>Tracheophyta</taxon>
        <taxon>Spermatophyta</taxon>
        <taxon>Magnoliopsida</taxon>
        <taxon>Liliopsida</taxon>
        <taxon>Poales</taxon>
        <taxon>Poaceae</taxon>
        <taxon>PACMAD clade</taxon>
        <taxon>Panicoideae</taxon>
        <taxon>Panicodae</taxon>
        <taxon>Paniceae</taxon>
        <taxon>Cenchrinae</taxon>
        <taxon>Setaria</taxon>
    </lineage>
</organism>
<gene>
    <name evidence="2" type="ORF">SEVIR_7G296150v2</name>
</gene>
<proteinExistence type="predicted"/>
<protein>
    <submittedName>
        <fullName evidence="2">Uncharacterized protein</fullName>
    </submittedName>
</protein>
<reference evidence="2" key="1">
    <citation type="submission" date="2019-03" db="EMBL/GenBank/DDBJ databases">
        <title>WGS assembly of Setaria viridis.</title>
        <authorList>
            <person name="Huang P."/>
            <person name="Jenkins J."/>
            <person name="Grimwood J."/>
            <person name="Barry K."/>
            <person name="Healey A."/>
            <person name="Mamidi S."/>
            <person name="Sreedasyam A."/>
            <person name="Shu S."/>
            <person name="Feldman M."/>
            <person name="Wu J."/>
            <person name="Yu Y."/>
            <person name="Chen C."/>
            <person name="Johnson J."/>
            <person name="Rokhsar D."/>
            <person name="Baxter I."/>
            <person name="Schmutz J."/>
            <person name="Brutnell T."/>
            <person name="Kellogg E."/>
        </authorList>
    </citation>
    <scope>NUCLEOTIDE SEQUENCE [LARGE SCALE GENOMIC DNA]</scope>
</reference>
<dbReference type="Proteomes" id="UP000298652">
    <property type="component" value="Chromosome 7"/>
</dbReference>
<dbReference type="Gramene" id="TKW07255">
    <property type="protein sequence ID" value="TKW07255"/>
    <property type="gene ID" value="SEVIR_7G296150v2"/>
</dbReference>
<sequence length="72" mass="7677">MPRITSALSSTTTTRRCSVTSPSSLTNTSLPLVSSSTTSSPMLVLQAVRRALKLPDPLLMRAVMVASTERLT</sequence>
<evidence type="ECO:0000256" key="1">
    <source>
        <dbReference type="SAM" id="MobiDB-lite"/>
    </source>
</evidence>